<dbReference type="Proteomes" id="UP000237347">
    <property type="component" value="Unassembled WGS sequence"/>
</dbReference>
<protein>
    <submittedName>
        <fullName evidence="1">Glutathione s-transferase parc</fullName>
    </submittedName>
</protein>
<name>A0AAW0MAR3_QUESU</name>
<dbReference type="InterPro" id="IPR036282">
    <property type="entry name" value="Glutathione-S-Trfase_C_sf"/>
</dbReference>
<gene>
    <name evidence="1" type="primary">PARC_7</name>
    <name evidence="1" type="ORF">CFP56_000359</name>
</gene>
<evidence type="ECO:0000313" key="2">
    <source>
        <dbReference type="Proteomes" id="UP000237347"/>
    </source>
</evidence>
<dbReference type="SUPFAM" id="SSF47616">
    <property type="entry name" value="GST C-terminal domain-like"/>
    <property type="match status" value="1"/>
</dbReference>
<proteinExistence type="predicted"/>
<dbReference type="AlphaFoldDB" id="A0AAW0MAR3"/>
<reference evidence="1 2" key="1">
    <citation type="journal article" date="2018" name="Sci. Data">
        <title>The draft genome sequence of cork oak.</title>
        <authorList>
            <person name="Ramos A.M."/>
            <person name="Usie A."/>
            <person name="Barbosa P."/>
            <person name="Barros P.M."/>
            <person name="Capote T."/>
            <person name="Chaves I."/>
            <person name="Simoes F."/>
            <person name="Abreu I."/>
            <person name="Carrasquinho I."/>
            <person name="Faro C."/>
            <person name="Guimaraes J.B."/>
            <person name="Mendonca D."/>
            <person name="Nobrega F."/>
            <person name="Rodrigues L."/>
            <person name="Saibo N.J.M."/>
            <person name="Varela M.C."/>
            <person name="Egas C."/>
            <person name="Matos J."/>
            <person name="Miguel C.M."/>
            <person name="Oliveira M.M."/>
            <person name="Ricardo C.P."/>
            <person name="Goncalves S."/>
        </authorList>
    </citation>
    <scope>NUCLEOTIDE SEQUENCE [LARGE SCALE GENOMIC DNA]</scope>
    <source>
        <strain evidence="2">cv. HL8</strain>
    </source>
</reference>
<organism evidence="1 2">
    <name type="scientific">Quercus suber</name>
    <name type="common">Cork oak</name>
    <dbReference type="NCBI Taxonomy" id="58331"/>
    <lineage>
        <taxon>Eukaryota</taxon>
        <taxon>Viridiplantae</taxon>
        <taxon>Streptophyta</taxon>
        <taxon>Embryophyta</taxon>
        <taxon>Tracheophyta</taxon>
        <taxon>Spermatophyta</taxon>
        <taxon>Magnoliopsida</taxon>
        <taxon>eudicotyledons</taxon>
        <taxon>Gunneridae</taxon>
        <taxon>Pentapetalae</taxon>
        <taxon>rosids</taxon>
        <taxon>fabids</taxon>
        <taxon>Fagales</taxon>
        <taxon>Fagaceae</taxon>
        <taxon>Quercus</taxon>
    </lineage>
</organism>
<accession>A0AAW0MAR3</accession>
<evidence type="ECO:0000313" key="1">
    <source>
        <dbReference type="EMBL" id="KAK7859932.1"/>
    </source>
</evidence>
<dbReference type="Gene3D" id="1.20.1050.10">
    <property type="match status" value="1"/>
</dbReference>
<keyword evidence="2" id="KW-1185">Reference proteome</keyword>
<sequence>MADESPVVMLYFKESSIVSNVTIKERQAVPLNLTRNQEHLIWFPLQRFIEILWARIRYFVSVEYLFEEIPVLVSFYTRFYSIETLRGFSIEAECPKIVAWANRCMQKDIIAKTLPDQKKFVILYLPPSFSLPTLNKLKIIPRLASRKLEQELHQIWVSSVLW</sequence>
<dbReference type="EMBL" id="PKMF04000009">
    <property type="protein sequence ID" value="KAK7859932.1"/>
    <property type="molecule type" value="Genomic_DNA"/>
</dbReference>
<comment type="caution">
    <text evidence="1">The sequence shown here is derived from an EMBL/GenBank/DDBJ whole genome shotgun (WGS) entry which is preliminary data.</text>
</comment>